<evidence type="ECO:0000256" key="6">
    <source>
        <dbReference type="ARBA" id="ARBA00022679"/>
    </source>
</evidence>
<reference evidence="11" key="1">
    <citation type="journal article" date="2020" name="mSystems">
        <title>Genome- and Community-Level Interaction Insights into Carbon Utilization and Element Cycling Functions of Hydrothermarchaeota in Hydrothermal Sediment.</title>
        <authorList>
            <person name="Zhou Z."/>
            <person name="Liu Y."/>
            <person name="Xu W."/>
            <person name="Pan J."/>
            <person name="Luo Z.H."/>
            <person name="Li M."/>
        </authorList>
    </citation>
    <scope>NUCLEOTIDE SEQUENCE [LARGE SCALE GENOMIC DNA]</scope>
    <source>
        <strain evidence="11">SpSt-503</strain>
    </source>
</reference>
<evidence type="ECO:0000256" key="8">
    <source>
        <dbReference type="ARBA" id="ARBA00031423"/>
    </source>
</evidence>
<dbReference type="PANTHER" id="PTHR32438:SF5">
    <property type="entry name" value="4-ALPHA-GLUCANOTRANSFERASE DPE1, CHLOROPLASTIC_AMYLOPLASTIC"/>
    <property type="match status" value="1"/>
</dbReference>
<evidence type="ECO:0000256" key="10">
    <source>
        <dbReference type="RuleBase" id="RU361207"/>
    </source>
</evidence>
<dbReference type="PANTHER" id="PTHR32438">
    <property type="entry name" value="4-ALPHA-GLUCANOTRANSFERASE DPE1, CHLOROPLASTIC/AMYLOPLASTIC"/>
    <property type="match status" value="1"/>
</dbReference>
<name>A0A7C3EC24_9SPIR</name>
<evidence type="ECO:0000256" key="9">
    <source>
        <dbReference type="ARBA" id="ARBA00031501"/>
    </source>
</evidence>
<evidence type="ECO:0000256" key="4">
    <source>
        <dbReference type="ARBA" id="ARBA00020295"/>
    </source>
</evidence>
<evidence type="ECO:0000313" key="11">
    <source>
        <dbReference type="EMBL" id="HFH28514.1"/>
    </source>
</evidence>
<dbReference type="AlphaFoldDB" id="A0A7C3EC24"/>
<dbReference type="EMBL" id="DSVL01000097">
    <property type="protein sequence ID" value="HFH28514.1"/>
    <property type="molecule type" value="Genomic_DNA"/>
</dbReference>
<protein>
    <recommendedName>
        <fullName evidence="4 10">4-alpha-glucanotransferase</fullName>
        <ecNumber evidence="3 10">2.4.1.25</ecNumber>
    </recommendedName>
    <alternativeName>
        <fullName evidence="8 10">Amylomaltase</fullName>
    </alternativeName>
    <alternativeName>
        <fullName evidence="9 10">Disproportionating enzyme</fullName>
    </alternativeName>
</protein>
<comment type="catalytic activity">
    <reaction evidence="1 10">
        <text>Transfers a segment of a (1-&gt;4)-alpha-D-glucan to a new position in an acceptor, which may be glucose or a (1-&gt;4)-alpha-D-glucan.</text>
        <dbReference type="EC" id="2.4.1.25"/>
    </reaction>
</comment>
<keyword evidence="6 10" id="KW-0808">Transferase</keyword>
<evidence type="ECO:0000256" key="3">
    <source>
        <dbReference type="ARBA" id="ARBA00012560"/>
    </source>
</evidence>
<evidence type="ECO:0000256" key="7">
    <source>
        <dbReference type="ARBA" id="ARBA00023277"/>
    </source>
</evidence>
<proteinExistence type="inferred from homology"/>
<keyword evidence="5 10" id="KW-0328">Glycosyltransferase</keyword>
<keyword evidence="7 10" id="KW-0119">Carbohydrate metabolism</keyword>
<accession>A0A7C3EC24</accession>
<comment type="caution">
    <text evidence="11">The sequence shown here is derived from an EMBL/GenBank/DDBJ whole genome shotgun (WGS) entry which is preliminary data.</text>
</comment>
<sequence>MKRKSGILLHPTSLPGPYGIGDIGAKAFTFIDWLTLAGQKIWQVLPLGPTGYGDSPYASFSTFAGNPLLVSLDTLLEARYLTEKDLSDCPAPKEGDVDYGMIIPWKFSKLHLAAQNFLQSTNSESLKAFSQFKQEEAWWLDDYVLFMDIKEHFDKKAMAEGRFGAMWSNYWPKDLALKKESAIQAWIKDSEHQKSMEERKVIQYFFFSQWKALKQYANSKGISIIGDIPIFVAADSVDVWANRHLFQIDDEGQPIAVAGVPPDYFSATGQLWGNPLYNWKAHEKEHFAWWINRIKGNMRLFDYLRVDHFRGFEAYWAIPFGNPTAEHGRWEKAPGHAFFKKLKEALGDIPILAEDLGFITDEVRDLRDSFGLPGMKILQFAFDANESGKGLNTLNGFLPHMYTPLSVVYTGTHDNDTMKGWLDKASPKEKEFILKYLGYEPEDMVKALIRLAIASVSEFAIIPMQDVLGLGSEARMNTPSTLGINWKWRSKDSDFSPANAEYLKSLSYMYGRNLEE</sequence>
<evidence type="ECO:0000256" key="1">
    <source>
        <dbReference type="ARBA" id="ARBA00000439"/>
    </source>
</evidence>
<dbReference type="Gene3D" id="3.20.20.80">
    <property type="entry name" value="Glycosidases"/>
    <property type="match status" value="1"/>
</dbReference>
<dbReference type="NCBIfam" id="TIGR00217">
    <property type="entry name" value="malQ"/>
    <property type="match status" value="1"/>
</dbReference>
<evidence type="ECO:0000256" key="2">
    <source>
        <dbReference type="ARBA" id="ARBA00005684"/>
    </source>
</evidence>
<dbReference type="SUPFAM" id="SSF51445">
    <property type="entry name" value="(Trans)glycosidases"/>
    <property type="match status" value="1"/>
</dbReference>
<dbReference type="GO" id="GO:0004134">
    <property type="term" value="F:4-alpha-glucanotransferase activity"/>
    <property type="evidence" value="ECO:0007669"/>
    <property type="project" value="UniProtKB-EC"/>
</dbReference>
<gene>
    <name evidence="11" type="primary">malQ</name>
    <name evidence="11" type="ORF">ENS59_03250</name>
</gene>
<comment type="similarity">
    <text evidence="2 10">Belongs to the disproportionating enzyme family.</text>
</comment>
<dbReference type="GO" id="GO:0005975">
    <property type="term" value="P:carbohydrate metabolic process"/>
    <property type="evidence" value="ECO:0007669"/>
    <property type="project" value="InterPro"/>
</dbReference>
<dbReference type="EC" id="2.4.1.25" evidence="3 10"/>
<dbReference type="InterPro" id="IPR003385">
    <property type="entry name" value="Glyco_hydro_77"/>
</dbReference>
<evidence type="ECO:0000256" key="5">
    <source>
        <dbReference type="ARBA" id="ARBA00022676"/>
    </source>
</evidence>
<organism evidence="11">
    <name type="scientific">Gracilinema caldarium</name>
    <dbReference type="NCBI Taxonomy" id="215591"/>
    <lineage>
        <taxon>Bacteria</taxon>
        <taxon>Pseudomonadati</taxon>
        <taxon>Spirochaetota</taxon>
        <taxon>Spirochaetia</taxon>
        <taxon>Spirochaetales</taxon>
        <taxon>Breznakiellaceae</taxon>
        <taxon>Gracilinema</taxon>
    </lineage>
</organism>
<dbReference type="InterPro" id="IPR017853">
    <property type="entry name" value="GH"/>
</dbReference>
<dbReference type="NCBIfam" id="NF011080">
    <property type="entry name" value="PRK14508.1-3"/>
    <property type="match status" value="1"/>
</dbReference>
<dbReference type="Pfam" id="PF02446">
    <property type="entry name" value="Glyco_hydro_77"/>
    <property type="match status" value="1"/>
</dbReference>